<sequence>MHSKALKTDSEEIVDLSGYQAFLDNTETPDRAIKSEYEELVELDRCPSSRHSEPALPEADPLERHRSRRKHYSAPPNLEPHFIASRKLRQLTEYKWRRQQVINGVGYPGRKNRGKPQIDKLWWGFAKQANGTYTMERGHINGILLFQYFTLVHPQSPPVGKGFSPADLCDIRELHVWDEEIKNPIQHLHLSPAVGTISVGFYQSPYEPDVLRVGHGPVVDIRRDYLFCFVVPPAGNEALVSDMSKQRMYAVAELGRSLSGYAI</sequence>
<reference evidence="2 3" key="1">
    <citation type="submission" date="2024-07" db="EMBL/GenBank/DDBJ databases">
        <title>Section-level genome sequencing and comparative genomics of Aspergillus sections Usti and Cavernicolus.</title>
        <authorList>
            <consortium name="Lawrence Berkeley National Laboratory"/>
            <person name="Nybo J.L."/>
            <person name="Vesth T.C."/>
            <person name="Theobald S."/>
            <person name="Frisvad J.C."/>
            <person name="Larsen T.O."/>
            <person name="Kjaerboelling I."/>
            <person name="Rothschild-Mancinelli K."/>
            <person name="Lyhne E.K."/>
            <person name="Kogle M.E."/>
            <person name="Barry K."/>
            <person name="Clum A."/>
            <person name="Na H."/>
            <person name="Ledsgaard L."/>
            <person name="Lin J."/>
            <person name="Lipzen A."/>
            <person name="Kuo A."/>
            <person name="Riley R."/>
            <person name="Mondo S."/>
            <person name="LaButti K."/>
            <person name="Haridas S."/>
            <person name="Pangalinan J."/>
            <person name="Salamov A.A."/>
            <person name="Simmons B.A."/>
            <person name="Magnuson J.K."/>
            <person name="Chen J."/>
            <person name="Drula E."/>
            <person name="Henrissat B."/>
            <person name="Wiebenga A."/>
            <person name="Lubbers R.J."/>
            <person name="Gomes A.C."/>
            <person name="Macurrencykelacurrency M.R."/>
            <person name="Stajich J."/>
            <person name="Grigoriev I.V."/>
            <person name="Mortensen U.H."/>
            <person name="De vries R.P."/>
            <person name="Baker S.E."/>
            <person name="Andersen M.R."/>
        </authorList>
    </citation>
    <scope>NUCLEOTIDE SEQUENCE [LARGE SCALE GENOMIC DNA]</scope>
    <source>
        <strain evidence="2 3">CBS 756.74</strain>
    </source>
</reference>
<organism evidence="2 3">
    <name type="scientific">Aspergillus pseudodeflectus</name>
    <dbReference type="NCBI Taxonomy" id="176178"/>
    <lineage>
        <taxon>Eukaryota</taxon>
        <taxon>Fungi</taxon>
        <taxon>Dikarya</taxon>
        <taxon>Ascomycota</taxon>
        <taxon>Pezizomycotina</taxon>
        <taxon>Eurotiomycetes</taxon>
        <taxon>Eurotiomycetidae</taxon>
        <taxon>Eurotiales</taxon>
        <taxon>Aspergillaceae</taxon>
        <taxon>Aspergillus</taxon>
        <taxon>Aspergillus subgen. Nidulantes</taxon>
    </lineage>
</organism>
<dbReference type="EMBL" id="JBFXLR010000007">
    <property type="protein sequence ID" value="KAL2856844.1"/>
    <property type="molecule type" value="Genomic_DNA"/>
</dbReference>
<feature type="compositionally biased region" description="Basic and acidic residues" evidence="1">
    <location>
        <begin position="44"/>
        <end position="53"/>
    </location>
</feature>
<dbReference type="Proteomes" id="UP001610444">
    <property type="component" value="Unassembled WGS sequence"/>
</dbReference>
<proteinExistence type="predicted"/>
<evidence type="ECO:0000313" key="3">
    <source>
        <dbReference type="Proteomes" id="UP001610444"/>
    </source>
</evidence>
<dbReference type="GeneID" id="98159842"/>
<keyword evidence="3" id="KW-1185">Reference proteome</keyword>
<evidence type="ECO:0000256" key="1">
    <source>
        <dbReference type="SAM" id="MobiDB-lite"/>
    </source>
</evidence>
<dbReference type="RefSeq" id="XP_070902708.1">
    <property type="nucleotide sequence ID" value="XM_071044678.1"/>
</dbReference>
<comment type="caution">
    <text evidence="2">The sequence shown here is derived from an EMBL/GenBank/DDBJ whole genome shotgun (WGS) entry which is preliminary data.</text>
</comment>
<name>A0ABR4KYG2_9EURO</name>
<protein>
    <submittedName>
        <fullName evidence="2">Uncharacterized protein</fullName>
    </submittedName>
</protein>
<accession>A0ABR4KYG2</accession>
<gene>
    <name evidence="2" type="ORF">BJX68DRAFT_263376</name>
</gene>
<evidence type="ECO:0000313" key="2">
    <source>
        <dbReference type="EMBL" id="KAL2856844.1"/>
    </source>
</evidence>
<feature type="region of interest" description="Disordered" evidence="1">
    <location>
        <begin position="44"/>
        <end position="76"/>
    </location>
</feature>